<dbReference type="Proteomes" id="UP000826656">
    <property type="component" value="Unassembled WGS sequence"/>
</dbReference>
<sequence>MFTKIQNEQGGLLEDKGQICDEAVKYYQKQFTQERDSTDFSLMRRIPRTLTEEDNATLGIKPTKEEVENVVF</sequence>
<proteinExistence type="predicted"/>
<gene>
    <name evidence="1" type="ORF">KY290_011773</name>
</gene>
<name>A0ABQ7W1L8_SOLTU</name>
<reference evidence="1 2" key="1">
    <citation type="journal article" date="2021" name="bioRxiv">
        <title>Chromosome-scale and haplotype-resolved genome assembly of a tetraploid potato cultivar.</title>
        <authorList>
            <person name="Sun H."/>
            <person name="Jiao W.-B."/>
            <person name="Krause K."/>
            <person name="Campoy J.A."/>
            <person name="Goel M."/>
            <person name="Folz-Donahue K."/>
            <person name="Kukat C."/>
            <person name="Huettel B."/>
            <person name="Schneeberger K."/>
        </authorList>
    </citation>
    <scope>NUCLEOTIDE SEQUENCE [LARGE SCALE GENOMIC DNA]</scope>
    <source>
        <strain evidence="1">SolTubOtavaFocal</strain>
        <tissue evidence="1">Leaves</tissue>
    </source>
</reference>
<dbReference type="EMBL" id="JAIVGD010000005">
    <property type="protein sequence ID" value="KAH0774636.1"/>
    <property type="molecule type" value="Genomic_DNA"/>
</dbReference>
<keyword evidence="2" id="KW-1185">Reference proteome</keyword>
<organism evidence="1 2">
    <name type="scientific">Solanum tuberosum</name>
    <name type="common">Potato</name>
    <dbReference type="NCBI Taxonomy" id="4113"/>
    <lineage>
        <taxon>Eukaryota</taxon>
        <taxon>Viridiplantae</taxon>
        <taxon>Streptophyta</taxon>
        <taxon>Embryophyta</taxon>
        <taxon>Tracheophyta</taxon>
        <taxon>Spermatophyta</taxon>
        <taxon>Magnoliopsida</taxon>
        <taxon>eudicotyledons</taxon>
        <taxon>Gunneridae</taxon>
        <taxon>Pentapetalae</taxon>
        <taxon>asterids</taxon>
        <taxon>lamiids</taxon>
        <taxon>Solanales</taxon>
        <taxon>Solanaceae</taxon>
        <taxon>Solanoideae</taxon>
        <taxon>Solaneae</taxon>
        <taxon>Solanum</taxon>
    </lineage>
</organism>
<protein>
    <submittedName>
        <fullName evidence="1">Uncharacterized protein</fullName>
    </submittedName>
</protein>
<evidence type="ECO:0000313" key="2">
    <source>
        <dbReference type="Proteomes" id="UP000826656"/>
    </source>
</evidence>
<accession>A0ABQ7W1L8</accession>
<comment type="caution">
    <text evidence="1">The sequence shown here is derived from an EMBL/GenBank/DDBJ whole genome shotgun (WGS) entry which is preliminary data.</text>
</comment>
<evidence type="ECO:0000313" key="1">
    <source>
        <dbReference type="EMBL" id="KAH0774636.1"/>
    </source>
</evidence>